<sequence>MSQQQQQNEDESQPAPQEWDLSPYESPQDLASSDLSMSSGVVHPSPMRCNNRVGVVPAE</sequence>
<evidence type="ECO:0000313" key="2">
    <source>
        <dbReference type="EMBL" id="RSM09468.1"/>
    </source>
</evidence>
<name>A0A428U5I2_9HYPO</name>
<gene>
    <name evidence="2" type="ORF">CEP52_004087</name>
</gene>
<evidence type="ECO:0000256" key="1">
    <source>
        <dbReference type="SAM" id="MobiDB-lite"/>
    </source>
</evidence>
<organism evidence="2 3">
    <name type="scientific">Fusarium oligoseptatum</name>
    <dbReference type="NCBI Taxonomy" id="2604345"/>
    <lineage>
        <taxon>Eukaryota</taxon>
        <taxon>Fungi</taxon>
        <taxon>Dikarya</taxon>
        <taxon>Ascomycota</taxon>
        <taxon>Pezizomycotina</taxon>
        <taxon>Sordariomycetes</taxon>
        <taxon>Hypocreomycetidae</taxon>
        <taxon>Hypocreales</taxon>
        <taxon>Nectriaceae</taxon>
        <taxon>Fusarium</taxon>
        <taxon>Fusarium solani species complex</taxon>
    </lineage>
</organism>
<keyword evidence="3" id="KW-1185">Reference proteome</keyword>
<proteinExistence type="predicted"/>
<comment type="caution">
    <text evidence="2">The sequence shown here is derived from an EMBL/GenBank/DDBJ whole genome shotgun (WGS) entry which is preliminary data.</text>
</comment>
<feature type="compositionally biased region" description="Polar residues" evidence="1">
    <location>
        <begin position="29"/>
        <end position="39"/>
    </location>
</feature>
<feature type="region of interest" description="Disordered" evidence="1">
    <location>
        <begin position="1"/>
        <end position="59"/>
    </location>
</feature>
<evidence type="ECO:0000313" key="3">
    <source>
        <dbReference type="Proteomes" id="UP000287144"/>
    </source>
</evidence>
<protein>
    <submittedName>
        <fullName evidence="2">Uncharacterized protein</fullName>
    </submittedName>
</protein>
<dbReference type="Proteomes" id="UP000287144">
    <property type="component" value="Unassembled WGS sequence"/>
</dbReference>
<dbReference type="AlphaFoldDB" id="A0A428U5I2"/>
<dbReference type="EMBL" id="NKCK01000028">
    <property type="protein sequence ID" value="RSM09468.1"/>
    <property type="molecule type" value="Genomic_DNA"/>
</dbReference>
<reference evidence="2 3" key="1">
    <citation type="submission" date="2017-06" db="EMBL/GenBank/DDBJ databases">
        <title>Comparative genomic analysis of Ambrosia Fusariam Clade fungi.</title>
        <authorList>
            <person name="Stajich J.E."/>
            <person name="Carrillo J."/>
            <person name="Kijimoto T."/>
            <person name="Eskalen A."/>
            <person name="O'Donnell K."/>
            <person name="Kasson M."/>
        </authorList>
    </citation>
    <scope>NUCLEOTIDE SEQUENCE [LARGE SCALE GENOMIC DNA]</scope>
    <source>
        <strain evidence="2 3">NRRL62579</strain>
    </source>
</reference>
<accession>A0A428U5I2</accession>